<dbReference type="SUPFAM" id="SSF53474">
    <property type="entry name" value="alpha/beta-Hydrolases"/>
    <property type="match status" value="1"/>
</dbReference>
<dbReference type="InterPro" id="IPR000073">
    <property type="entry name" value="AB_hydrolase_1"/>
</dbReference>
<reference evidence="2 3" key="1">
    <citation type="submission" date="2016-03" db="EMBL/GenBank/DDBJ databases">
        <authorList>
            <person name="Ploux O."/>
        </authorList>
    </citation>
    <scope>NUCLEOTIDE SEQUENCE [LARGE SCALE GENOMIC DNA]</scope>
    <source>
        <strain evidence="2 3">R-45370</strain>
    </source>
</reference>
<sequence length="262" mass="29893">MHNAMGQNWLLLRGLAREAGHWGEFLPLLQSHFPLAQIHTLDLPGTGQRHQETSPCNINKITESVRAQALSLNLLKQPLTILSLSLGGMVTWEWMLKYPEDICAAALINTSQASLSPFYHRLRWQSYANFFKLITQSNRFKRELAVIQYVANNRAQYEKTAKEWARIQAERPVSFKNSFRQITAAACYRPEDRKPAAPVLLLNSRGDRLVAPSCSEAIAKKWQLQLHTHPWAGHDLTLDDGAWVADRLRSWTDLLRNESSVI</sequence>
<dbReference type="GO" id="GO:0016787">
    <property type="term" value="F:hydrolase activity"/>
    <property type="evidence" value="ECO:0007669"/>
    <property type="project" value="UniProtKB-KW"/>
</dbReference>
<keyword evidence="3" id="KW-1185">Reference proteome</keyword>
<dbReference type="Proteomes" id="UP000078476">
    <property type="component" value="Unassembled WGS sequence"/>
</dbReference>
<feature type="domain" description="AB hydrolase-1" evidence="1">
    <location>
        <begin position="10"/>
        <end position="246"/>
    </location>
</feature>
<gene>
    <name evidence="2" type="ORF">A1359_02935</name>
</gene>
<dbReference type="PANTHER" id="PTHR43798">
    <property type="entry name" value="MONOACYLGLYCEROL LIPASE"/>
    <property type="match status" value="1"/>
</dbReference>
<dbReference type="InterPro" id="IPR050266">
    <property type="entry name" value="AB_hydrolase_sf"/>
</dbReference>
<evidence type="ECO:0000313" key="3">
    <source>
        <dbReference type="Proteomes" id="UP000078476"/>
    </source>
</evidence>
<dbReference type="RefSeq" id="WP_066977685.1">
    <property type="nucleotide sequence ID" value="NZ_LUUI01000044.1"/>
</dbReference>
<organism evidence="2 3">
    <name type="scientific">Methylomonas lenta</name>
    <dbReference type="NCBI Taxonomy" id="980561"/>
    <lineage>
        <taxon>Bacteria</taxon>
        <taxon>Pseudomonadati</taxon>
        <taxon>Pseudomonadota</taxon>
        <taxon>Gammaproteobacteria</taxon>
        <taxon>Methylococcales</taxon>
        <taxon>Methylococcaceae</taxon>
        <taxon>Methylomonas</taxon>
    </lineage>
</organism>
<dbReference type="Gene3D" id="3.40.50.1820">
    <property type="entry name" value="alpha/beta hydrolase"/>
    <property type="match status" value="1"/>
</dbReference>
<dbReference type="EMBL" id="LUUI01000044">
    <property type="protein sequence ID" value="OAI20433.1"/>
    <property type="molecule type" value="Genomic_DNA"/>
</dbReference>
<dbReference type="Pfam" id="PF12697">
    <property type="entry name" value="Abhydrolase_6"/>
    <property type="match status" value="1"/>
</dbReference>
<evidence type="ECO:0000313" key="2">
    <source>
        <dbReference type="EMBL" id="OAI20433.1"/>
    </source>
</evidence>
<proteinExistence type="predicted"/>
<dbReference type="STRING" id="980561.A1359_02935"/>
<dbReference type="OrthoDB" id="5290302at2"/>
<comment type="caution">
    <text evidence="2">The sequence shown here is derived from an EMBL/GenBank/DDBJ whole genome shotgun (WGS) entry which is preliminary data.</text>
</comment>
<name>A0A177NT36_9GAMM</name>
<protein>
    <submittedName>
        <fullName evidence="2">Alpha/beta hydrolase</fullName>
    </submittedName>
</protein>
<dbReference type="AlphaFoldDB" id="A0A177NT36"/>
<dbReference type="InterPro" id="IPR029058">
    <property type="entry name" value="AB_hydrolase_fold"/>
</dbReference>
<evidence type="ECO:0000259" key="1">
    <source>
        <dbReference type="Pfam" id="PF12697"/>
    </source>
</evidence>
<keyword evidence="2" id="KW-0378">Hydrolase</keyword>
<accession>A0A177NT36</accession>